<keyword evidence="1" id="KW-0328">Glycosyltransferase</keyword>
<dbReference type="Proteomes" id="UP000266622">
    <property type="component" value="Unassembled WGS sequence"/>
</dbReference>
<proteinExistence type="predicted"/>
<dbReference type="NCBIfam" id="TIGR00432">
    <property type="entry name" value="arcsn_tRNA_tgt"/>
    <property type="match status" value="1"/>
</dbReference>
<evidence type="ECO:0000256" key="4">
    <source>
        <dbReference type="ARBA" id="ARBA00022723"/>
    </source>
</evidence>
<dbReference type="InterPro" id="IPR002616">
    <property type="entry name" value="tRNA_ribo_trans-like"/>
</dbReference>
<dbReference type="EMBL" id="MWMI01000008">
    <property type="protein sequence ID" value="RIB35076.1"/>
    <property type="molecule type" value="Genomic_DNA"/>
</dbReference>
<dbReference type="InterPro" id="IPR036511">
    <property type="entry name" value="TGT-like_sf"/>
</dbReference>
<accession>A0A397WQY1</accession>
<dbReference type="PANTHER" id="PTHR46499">
    <property type="entry name" value="QUEUINE TRNA-RIBOSYLTRANSFERASE"/>
    <property type="match status" value="1"/>
</dbReference>
<dbReference type="GO" id="GO:0016763">
    <property type="term" value="F:pentosyltransferase activity"/>
    <property type="evidence" value="ECO:0007669"/>
    <property type="project" value="InterPro"/>
</dbReference>
<name>A0A397WQY1_9ARCH</name>
<protein>
    <recommendedName>
        <fullName evidence="6">tRNA-guanine(15) transglycosylase-like domain-containing protein</fullName>
    </recommendedName>
</protein>
<feature type="domain" description="tRNA-guanine(15) transglycosylase-like" evidence="6">
    <location>
        <begin position="11"/>
        <end position="331"/>
    </location>
</feature>
<sequence>MFEIKQRDIAGRIGILNIKGKRLETPTILPVINPNKLTIDPKDIKDRYRINAIITNAYIIYSKPEIRERILEIGIHKYLDFNGIIETDSGSYQMLHYKKDLDIDNKTIVEFQIEIGSDIINVLDIPTDIDKTYEEAKEELKITLERIRESIEIRNRISKDTWINGAIQGGTFIDLRRESAIEVSKLPVDIYAIGTIVPYLIKYRFLDLFKTIIEPRILLPLNKPVHLFGVGHTLILPLSVSIGSDIFDSASYVLFAEDDRIITNYGTFKLDELEDFYIETKNKSYHTSEIKEMEKKERVKILSEANLYYLVKEISIIKDAIKNQYLMDLVCYKAHMHRSVYEATRYILENYYNWLKSLDPIRKRSGITYYGDLLEIRVEVRRALERLKERVDIRDMEYLYDYVFPFNSLKNDRKI</sequence>
<keyword evidence="5" id="KW-0862">Zinc</keyword>
<dbReference type="GO" id="GO:0046872">
    <property type="term" value="F:metal ion binding"/>
    <property type="evidence" value="ECO:0007669"/>
    <property type="project" value="UniProtKB-KW"/>
</dbReference>
<dbReference type="Pfam" id="PF01702">
    <property type="entry name" value="TGT"/>
    <property type="match status" value="1"/>
</dbReference>
<dbReference type="GO" id="GO:0005737">
    <property type="term" value="C:cytoplasm"/>
    <property type="evidence" value="ECO:0007669"/>
    <property type="project" value="TreeGrafter"/>
</dbReference>
<evidence type="ECO:0000313" key="7">
    <source>
        <dbReference type="EMBL" id="RIB35076.1"/>
    </source>
</evidence>
<dbReference type="PANTHER" id="PTHR46499:SF1">
    <property type="entry name" value="QUEUINE TRNA-RIBOSYLTRANSFERASE"/>
    <property type="match status" value="1"/>
</dbReference>
<gene>
    <name evidence="7" type="ORF">BXU00_03410</name>
</gene>
<evidence type="ECO:0000256" key="2">
    <source>
        <dbReference type="ARBA" id="ARBA00022679"/>
    </source>
</evidence>
<dbReference type="InterPro" id="IPR004804">
    <property type="entry name" value="TgtA"/>
</dbReference>
<dbReference type="Gene3D" id="3.20.20.105">
    <property type="entry name" value="Queuine tRNA-ribosyltransferase-like"/>
    <property type="match status" value="1"/>
</dbReference>
<keyword evidence="4" id="KW-0479">Metal-binding</keyword>
<dbReference type="AlphaFoldDB" id="A0A397WQY1"/>
<keyword evidence="2" id="KW-0808">Transferase</keyword>
<dbReference type="SUPFAM" id="SSF51713">
    <property type="entry name" value="tRNA-guanine transglycosylase"/>
    <property type="match status" value="1"/>
</dbReference>
<evidence type="ECO:0000256" key="5">
    <source>
        <dbReference type="ARBA" id="ARBA00022833"/>
    </source>
</evidence>
<evidence type="ECO:0000256" key="3">
    <source>
        <dbReference type="ARBA" id="ARBA00022694"/>
    </source>
</evidence>
<evidence type="ECO:0000256" key="1">
    <source>
        <dbReference type="ARBA" id="ARBA00022676"/>
    </source>
</evidence>
<comment type="caution">
    <text evidence="7">The sequence shown here is derived from an EMBL/GenBank/DDBJ whole genome shotgun (WGS) entry which is preliminary data.</text>
</comment>
<dbReference type="InterPro" id="IPR050076">
    <property type="entry name" value="ArchSynthase1/Queuine_TRR"/>
</dbReference>
<keyword evidence="3" id="KW-0819">tRNA processing</keyword>
<dbReference type="GO" id="GO:0002099">
    <property type="term" value="P:tRNA wobble guanine modification"/>
    <property type="evidence" value="ECO:0007669"/>
    <property type="project" value="TreeGrafter"/>
</dbReference>
<dbReference type="NCBIfam" id="TIGR00449">
    <property type="entry name" value="tgt_general"/>
    <property type="match status" value="1"/>
</dbReference>
<organism evidence="7 8">
    <name type="scientific">Candidatus Nanoclepta minutus</name>
    <dbReference type="NCBI Taxonomy" id="1940235"/>
    <lineage>
        <taxon>Archaea</taxon>
        <taxon>Nanobdellota</taxon>
        <taxon>Candidatus Nanoclepta</taxon>
    </lineage>
</organism>
<reference evidence="7 8" key="1">
    <citation type="journal article" date="2018" name="Syst. Appl. Microbiol.">
        <title>A new symbiotic nanoarchaeote (Candidatus Nanoclepta minutus) and its host (Zestosphaera tikiterensis gen. nov., sp. nov.) from a New Zealand hot spring.</title>
        <authorList>
            <person name="St John E."/>
            <person name="Liu Y."/>
            <person name="Podar M."/>
            <person name="Stott M.B."/>
            <person name="Meneghin J."/>
            <person name="Chen Z."/>
            <person name="Lagutin K."/>
            <person name="Mitchell K."/>
            <person name="Reysenbach A.L."/>
        </authorList>
    </citation>
    <scope>NUCLEOTIDE SEQUENCE [LARGE SCALE GENOMIC DNA]</scope>
    <source>
        <strain evidence="7">NZ3</strain>
    </source>
</reference>
<evidence type="ECO:0000259" key="6">
    <source>
        <dbReference type="Pfam" id="PF01702"/>
    </source>
</evidence>
<evidence type="ECO:0000313" key="8">
    <source>
        <dbReference type="Proteomes" id="UP000266622"/>
    </source>
</evidence>